<dbReference type="Proteomes" id="UP000593579">
    <property type="component" value="Unassembled WGS sequence"/>
</dbReference>
<organism evidence="3 4">
    <name type="scientific">Gossypium gossypioides</name>
    <name type="common">Mexican cotton</name>
    <name type="synonym">Selera gossypioides</name>
    <dbReference type="NCBI Taxonomy" id="34282"/>
    <lineage>
        <taxon>Eukaryota</taxon>
        <taxon>Viridiplantae</taxon>
        <taxon>Streptophyta</taxon>
        <taxon>Embryophyta</taxon>
        <taxon>Tracheophyta</taxon>
        <taxon>Spermatophyta</taxon>
        <taxon>Magnoliopsida</taxon>
        <taxon>eudicotyledons</taxon>
        <taxon>Gunneridae</taxon>
        <taxon>Pentapetalae</taxon>
        <taxon>rosids</taxon>
        <taxon>malvids</taxon>
        <taxon>Malvales</taxon>
        <taxon>Malvaceae</taxon>
        <taxon>Malvoideae</taxon>
        <taxon>Gossypium</taxon>
    </lineage>
</organism>
<keyword evidence="1" id="KW-0862">Zinc</keyword>
<dbReference type="InterPro" id="IPR001878">
    <property type="entry name" value="Znf_CCHC"/>
</dbReference>
<evidence type="ECO:0000313" key="3">
    <source>
        <dbReference type="EMBL" id="MBA0733918.1"/>
    </source>
</evidence>
<dbReference type="EMBL" id="JABEZY010000002">
    <property type="protein sequence ID" value="MBA0733918.1"/>
    <property type="molecule type" value="Genomic_DNA"/>
</dbReference>
<accession>A0A7J9BCE2</accession>
<dbReference type="GO" id="GO:0003676">
    <property type="term" value="F:nucleic acid binding"/>
    <property type="evidence" value="ECO:0007669"/>
    <property type="project" value="InterPro"/>
</dbReference>
<dbReference type="OrthoDB" id="1002340at2759"/>
<keyword evidence="1" id="KW-0863">Zinc-finger</keyword>
<keyword evidence="1" id="KW-0479">Metal-binding</keyword>
<evidence type="ECO:0000259" key="2">
    <source>
        <dbReference type="PROSITE" id="PS50158"/>
    </source>
</evidence>
<gene>
    <name evidence="3" type="ORF">Gogos_017881</name>
</gene>
<evidence type="ECO:0000313" key="4">
    <source>
        <dbReference type="Proteomes" id="UP000593579"/>
    </source>
</evidence>
<evidence type="ECO:0000256" key="1">
    <source>
        <dbReference type="PROSITE-ProRule" id="PRU00047"/>
    </source>
</evidence>
<name>A0A7J9BCE2_GOSGO</name>
<sequence>MVIFVNLDKPLTSKILINGNLQRIEYESLSSICFSCGQYGHVKELCLISTCDKDLTRENERVKMAKSIVGVTVEDTTEFSPWMVVKRHPARVQRNLAKRRLKIWLVLNGKPMEK</sequence>
<dbReference type="PROSITE" id="PS50158">
    <property type="entry name" value="ZF_CCHC"/>
    <property type="match status" value="1"/>
</dbReference>
<feature type="domain" description="CCHC-type" evidence="2">
    <location>
        <begin position="33"/>
        <end position="46"/>
    </location>
</feature>
<proteinExistence type="predicted"/>
<dbReference type="GO" id="GO:0008270">
    <property type="term" value="F:zinc ion binding"/>
    <property type="evidence" value="ECO:0007669"/>
    <property type="project" value="UniProtKB-KW"/>
</dbReference>
<protein>
    <recommendedName>
        <fullName evidence="2">CCHC-type domain-containing protein</fullName>
    </recommendedName>
</protein>
<reference evidence="3 4" key="1">
    <citation type="journal article" date="2019" name="Genome Biol. Evol.">
        <title>Insights into the evolution of the New World diploid cottons (Gossypium, subgenus Houzingenia) based on genome sequencing.</title>
        <authorList>
            <person name="Grover C.E."/>
            <person name="Arick M.A. 2nd"/>
            <person name="Thrash A."/>
            <person name="Conover J.L."/>
            <person name="Sanders W.S."/>
            <person name="Peterson D.G."/>
            <person name="Frelichowski J.E."/>
            <person name="Scheffler J.A."/>
            <person name="Scheffler B.E."/>
            <person name="Wendel J.F."/>
        </authorList>
    </citation>
    <scope>NUCLEOTIDE SEQUENCE [LARGE SCALE GENOMIC DNA]</scope>
    <source>
        <strain evidence="3">5</strain>
        <tissue evidence="3">Leaf</tissue>
    </source>
</reference>
<comment type="caution">
    <text evidence="3">The sequence shown here is derived from an EMBL/GenBank/DDBJ whole genome shotgun (WGS) entry which is preliminary data.</text>
</comment>
<dbReference type="AlphaFoldDB" id="A0A7J9BCE2"/>
<keyword evidence="4" id="KW-1185">Reference proteome</keyword>